<name>A0ABZ2IZ27_9BACT</name>
<protein>
    <submittedName>
        <fullName evidence="3">VC0807 family protein</fullName>
    </submittedName>
</protein>
<keyword evidence="4" id="KW-1185">Reference proteome</keyword>
<evidence type="ECO:0000256" key="2">
    <source>
        <dbReference type="SAM" id="Phobius"/>
    </source>
</evidence>
<organism evidence="3 4">
    <name type="scientific">Pseudodesulfovibrio methanolicus</name>
    <dbReference type="NCBI Taxonomy" id="3126690"/>
    <lineage>
        <taxon>Bacteria</taxon>
        <taxon>Pseudomonadati</taxon>
        <taxon>Thermodesulfobacteriota</taxon>
        <taxon>Desulfovibrionia</taxon>
        <taxon>Desulfovibrionales</taxon>
        <taxon>Desulfovibrionaceae</taxon>
    </lineage>
</organism>
<feature type="transmembrane region" description="Helical" evidence="2">
    <location>
        <begin position="162"/>
        <end position="188"/>
    </location>
</feature>
<evidence type="ECO:0000313" key="4">
    <source>
        <dbReference type="Proteomes" id="UP001385389"/>
    </source>
</evidence>
<proteinExistence type="predicted"/>
<sequence>MNHSRKVRGDAGPGSAASGERAGLGGEDGVSGSALQRILLGAVVPVLVYYAGRRVGVPMVGAALAAAWGVGVSVWFFLRDREVDGFSAIGAAYCLAELAGLAVTHDPDWYLLSPIVSNAVMGGVFLASMLLKRPLIQLLAEQSAGKDAFPDSVRQSGYYRPLWLRLSVLWGGAYFLRAFGLWIVLQGWSTEVYLAARVVLDWPVVAALIALSFWYPKLYWRQRLHPAKNREYGE</sequence>
<feature type="region of interest" description="Disordered" evidence="1">
    <location>
        <begin position="1"/>
        <end position="25"/>
    </location>
</feature>
<feature type="transmembrane region" description="Helical" evidence="2">
    <location>
        <begin position="57"/>
        <end position="78"/>
    </location>
</feature>
<keyword evidence="2" id="KW-0472">Membrane</keyword>
<evidence type="ECO:0000313" key="3">
    <source>
        <dbReference type="EMBL" id="WWX23887.1"/>
    </source>
</evidence>
<keyword evidence="2" id="KW-0812">Transmembrane</keyword>
<dbReference type="Proteomes" id="UP001385389">
    <property type="component" value="Chromosome"/>
</dbReference>
<reference evidence="3 4" key="1">
    <citation type="submission" date="2024-03" db="EMBL/GenBank/DDBJ databases">
        <title>Phenotype and Genome Characterization of a Sulfate-Reducing Bacterium Pseudodesulfovibrio sp. strain 5S69, isolated from Petroleum Reservoir in Tatarstan (Russia).</title>
        <authorList>
            <person name="Bidzhieva S.K."/>
            <person name="Kadnikov V."/>
            <person name="Tourova T.P."/>
            <person name="Samigullina S.R."/>
            <person name="Sokolova D.S."/>
            <person name="Poltaraus A.B."/>
            <person name="Avtukh A.N."/>
            <person name="Tereshina V.M."/>
            <person name="Mardanov A.V."/>
            <person name="Nazina T.N."/>
        </authorList>
    </citation>
    <scope>NUCLEOTIDE SEQUENCE [LARGE SCALE GENOMIC DNA]</scope>
    <source>
        <strain evidence="3 4">5S69</strain>
    </source>
</reference>
<dbReference type="RefSeq" id="WP_338669583.1">
    <property type="nucleotide sequence ID" value="NZ_CP146609.1"/>
</dbReference>
<dbReference type="EMBL" id="CP146609">
    <property type="protein sequence ID" value="WWX23887.1"/>
    <property type="molecule type" value="Genomic_DNA"/>
</dbReference>
<dbReference type="NCBIfam" id="NF041646">
    <property type="entry name" value="VC0807_fam"/>
    <property type="match status" value="1"/>
</dbReference>
<accession>A0ABZ2IZ27</accession>
<feature type="transmembrane region" description="Helical" evidence="2">
    <location>
        <begin position="194"/>
        <end position="215"/>
    </location>
</feature>
<keyword evidence="2" id="KW-1133">Transmembrane helix</keyword>
<evidence type="ECO:0000256" key="1">
    <source>
        <dbReference type="SAM" id="MobiDB-lite"/>
    </source>
</evidence>
<feature type="transmembrane region" description="Helical" evidence="2">
    <location>
        <begin position="109"/>
        <end position="131"/>
    </location>
</feature>
<gene>
    <name evidence="3" type="ORF">V8V93_06675</name>
</gene>
<feature type="transmembrane region" description="Helical" evidence="2">
    <location>
        <begin position="85"/>
        <end position="103"/>
    </location>
</feature>